<dbReference type="SUPFAM" id="SSF82549">
    <property type="entry name" value="DAK1/DegV-like"/>
    <property type="match status" value="1"/>
</dbReference>
<dbReference type="PROSITE" id="PS51482">
    <property type="entry name" value="DEGV"/>
    <property type="match status" value="1"/>
</dbReference>
<proteinExistence type="predicted"/>
<accession>A0ABY8PT86</accession>
<dbReference type="Proteomes" id="UP001232493">
    <property type="component" value="Chromosome"/>
</dbReference>
<dbReference type="PANTHER" id="PTHR33434:SF3">
    <property type="entry name" value="DEGV DOMAIN-CONTAINING PROTEIN YITS"/>
    <property type="match status" value="1"/>
</dbReference>
<dbReference type="PANTHER" id="PTHR33434">
    <property type="entry name" value="DEGV DOMAIN-CONTAINING PROTEIN DR_1986-RELATED"/>
    <property type="match status" value="1"/>
</dbReference>
<gene>
    <name evidence="3" type="ORF">JRV97_04640</name>
</gene>
<dbReference type="InterPro" id="IPR043168">
    <property type="entry name" value="DegV_C"/>
</dbReference>
<dbReference type="Gene3D" id="3.30.1180.10">
    <property type="match status" value="1"/>
</dbReference>
<dbReference type="Pfam" id="PF02645">
    <property type="entry name" value="DegV"/>
    <property type="match status" value="1"/>
</dbReference>
<dbReference type="InterPro" id="IPR003797">
    <property type="entry name" value="DegV"/>
</dbReference>
<dbReference type="RefSeq" id="WP_281000658.1">
    <property type="nucleotide sequence ID" value="NZ_CP069362.1"/>
</dbReference>
<dbReference type="Gene3D" id="3.40.50.10170">
    <property type="match status" value="1"/>
</dbReference>
<dbReference type="NCBIfam" id="TIGR00762">
    <property type="entry name" value="DegV"/>
    <property type="match status" value="1"/>
</dbReference>
<evidence type="ECO:0000256" key="1">
    <source>
        <dbReference type="ARBA" id="ARBA00003238"/>
    </source>
</evidence>
<evidence type="ECO:0000313" key="4">
    <source>
        <dbReference type="Proteomes" id="UP001232493"/>
    </source>
</evidence>
<dbReference type="EMBL" id="CP069362">
    <property type="protein sequence ID" value="WGS65842.1"/>
    <property type="molecule type" value="Genomic_DNA"/>
</dbReference>
<name>A0ABY8PT86_9BACT</name>
<keyword evidence="2" id="KW-0446">Lipid-binding</keyword>
<reference evidence="3 4" key="1">
    <citation type="submission" date="2021-02" db="EMBL/GenBank/DDBJ databases">
        <title>Characterization of Marinitoga sp. nov. str. BP5-C20A.</title>
        <authorList>
            <person name="Erauso G."/>
            <person name="Postec A."/>
        </authorList>
    </citation>
    <scope>NUCLEOTIDE SEQUENCE [LARGE SCALE GENOMIC DNA]</scope>
    <source>
        <strain evidence="3 4">BP5-C20A</strain>
    </source>
</reference>
<sequence length="291" mass="32365">MEKIGIIVDSGCDVPQDIIKKYDNIEVVPLRTIINNKEYDEGTFSEEFLFEHLDEKITTSLPKPENVKLAIENMIEKGYNKIITLNISKNLSGTYNLFKMISEGIMKGNNEIEIANIDTLNISIGSALIVYKAVQYIEDGKNFNEIIKLIQEDIKNATVFYVVPTLKYLARGGRIGKVSAMLGQIMNIKPIISVNDEGIYYTVSKIRGFNRSVEALYNEILKYIGNNKFVAGVVISGNGEKVKKMQEILISKLKSFSNSIEVFKGKVSSTLSVHTGPDLIGIGVLRLNNGG</sequence>
<dbReference type="InterPro" id="IPR050270">
    <property type="entry name" value="DegV_domain_contain"/>
</dbReference>
<evidence type="ECO:0000256" key="2">
    <source>
        <dbReference type="ARBA" id="ARBA00023121"/>
    </source>
</evidence>
<evidence type="ECO:0000313" key="3">
    <source>
        <dbReference type="EMBL" id="WGS65842.1"/>
    </source>
</evidence>
<comment type="function">
    <text evidence="1">May bind long-chain fatty acids, such as palmitate, and may play a role in lipid transport or fatty acid metabolism.</text>
</comment>
<protein>
    <submittedName>
        <fullName evidence="3">DegV family protein</fullName>
    </submittedName>
</protein>
<organism evidence="3 4">
    <name type="scientific">Marinitoga aeolica</name>
    <dbReference type="NCBI Taxonomy" id="2809031"/>
    <lineage>
        <taxon>Bacteria</taxon>
        <taxon>Thermotogati</taxon>
        <taxon>Thermotogota</taxon>
        <taxon>Thermotogae</taxon>
        <taxon>Petrotogales</taxon>
        <taxon>Petrotogaceae</taxon>
        <taxon>Marinitoga</taxon>
    </lineage>
</organism>
<keyword evidence="4" id="KW-1185">Reference proteome</keyword>